<comment type="caution">
    <text evidence="3">The sequence shown here is derived from an EMBL/GenBank/DDBJ whole genome shotgun (WGS) entry which is preliminary data.</text>
</comment>
<dbReference type="RefSeq" id="WP_343890718.1">
    <property type="nucleotide sequence ID" value="NZ_BAAAEH010000035.1"/>
</dbReference>
<dbReference type="EMBL" id="JBDIME010000002">
    <property type="protein sequence ID" value="MEN2788702.1"/>
    <property type="molecule type" value="Genomic_DNA"/>
</dbReference>
<protein>
    <submittedName>
        <fullName evidence="3">Uncharacterized protein</fullName>
    </submittedName>
</protein>
<evidence type="ECO:0000313" key="3">
    <source>
        <dbReference type="EMBL" id="MEN2788702.1"/>
    </source>
</evidence>
<evidence type="ECO:0000256" key="2">
    <source>
        <dbReference type="SAM" id="Phobius"/>
    </source>
</evidence>
<accession>A0ABU9XYU5</accession>
<name>A0ABU9XYU5_9SPHN</name>
<dbReference type="Proteomes" id="UP001419910">
    <property type="component" value="Unassembled WGS sequence"/>
</dbReference>
<keyword evidence="2" id="KW-0812">Transmembrane</keyword>
<feature type="region of interest" description="Disordered" evidence="1">
    <location>
        <begin position="63"/>
        <end position="89"/>
    </location>
</feature>
<keyword evidence="2" id="KW-0472">Membrane</keyword>
<feature type="transmembrane region" description="Helical" evidence="2">
    <location>
        <begin position="6"/>
        <end position="29"/>
    </location>
</feature>
<proteinExistence type="predicted"/>
<evidence type="ECO:0000256" key="1">
    <source>
        <dbReference type="SAM" id="MobiDB-lite"/>
    </source>
</evidence>
<evidence type="ECO:0000313" key="4">
    <source>
        <dbReference type="Proteomes" id="UP001419910"/>
    </source>
</evidence>
<gene>
    <name evidence="3" type="ORF">ABC974_03620</name>
</gene>
<keyword evidence="4" id="KW-1185">Reference proteome</keyword>
<reference evidence="3 4" key="1">
    <citation type="submission" date="2024-05" db="EMBL/GenBank/DDBJ databases">
        <authorList>
            <person name="Liu Q."/>
            <person name="Xin Y.-H."/>
        </authorList>
    </citation>
    <scope>NUCLEOTIDE SEQUENCE [LARGE SCALE GENOMIC DNA]</scope>
    <source>
        <strain evidence="3 4">CGMCC 1.10181</strain>
    </source>
</reference>
<organism evidence="3 4">
    <name type="scientific">Sphingomonas oligophenolica</name>
    <dbReference type="NCBI Taxonomy" id="301154"/>
    <lineage>
        <taxon>Bacteria</taxon>
        <taxon>Pseudomonadati</taxon>
        <taxon>Pseudomonadota</taxon>
        <taxon>Alphaproteobacteria</taxon>
        <taxon>Sphingomonadales</taxon>
        <taxon>Sphingomonadaceae</taxon>
        <taxon>Sphingomonas</taxon>
    </lineage>
</organism>
<sequence>MADPPLLFPLSSLFLAVIPLFPAVFPIIFSPAVTSRFRGQFPLFFQSDATGLAVIENSGITARNSGPPCPNSAAGSSNIHEEKERATPS</sequence>
<keyword evidence="2" id="KW-1133">Transmembrane helix</keyword>
<feature type="compositionally biased region" description="Basic and acidic residues" evidence="1">
    <location>
        <begin position="79"/>
        <end position="89"/>
    </location>
</feature>